<proteinExistence type="predicted"/>
<dbReference type="EMBL" id="JAQQWK010000009">
    <property type="protein sequence ID" value="KAK8034231.1"/>
    <property type="molecule type" value="Genomic_DNA"/>
</dbReference>
<comment type="caution">
    <text evidence="1">The sequence shown here is derived from an EMBL/GenBank/DDBJ whole genome shotgun (WGS) entry which is preliminary data.</text>
</comment>
<dbReference type="Proteomes" id="UP001444661">
    <property type="component" value="Unassembled WGS sequence"/>
</dbReference>
<gene>
    <name evidence="1" type="ORF">PG993_009226</name>
</gene>
<name>A0ABR1SIS5_9PEZI</name>
<reference evidence="1 2" key="1">
    <citation type="submission" date="2023-01" db="EMBL/GenBank/DDBJ databases">
        <title>Analysis of 21 Apiospora genomes using comparative genomics revels a genus with tremendous synthesis potential of carbohydrate active enzymes and secondary metabolites.</title>
        <authorList>
            <person name="Sorensen T."/>
        </authorList>
    </citation>
    <scope>NUCLEOTIDE SEQUENCE [LARGE SCALE GENOMIC DNA]</scope>
    <source>
        <strain evidence="1 2">CBS 33761</strain>
    </source>
</reference>
<keyword evidence="2" id="KW-1185">Reference proteome</keyword>
<sequence>MAEFNNPARSNGLRVNVLFGDMNPKQQATLEETFGRWPVQTACIKKGCNHGEPLKCWNQAAPYPIDTLQPCLYLPKVMDLLPNLLSVTRRQWEHVCLLAKFYRMPVLLHFSEILPYHKRFRLRNADPLEIDAYLFCLIYTVGRLIDRRGVFPAKFGFMPPYDQADTFDWKFDTLWCRDRTFHLYEDGQWEEEIDPFTDPDEYFAAKAKAERQPDRKPHHTVKLLYHHYDIPTAGRTFYRNAYYDEVIEAFAEQEAKYTDEKYIDRR</sequence>
<protein>
    <submittedName>
        <fullName evidence="1">Uncharacterized protein</fullName>
    </submittedName>
</protein>
<accession>A0ABR1SIS5</accession>
<evidence type="ECO:0000313" key="2">
    <source>
        <dbReference type="Proteomes" id="UP001444661"/>
    </source>
</evidence>
<evidence type="ECO:0000313" key="1">
    <source>
        <dbReference type="EMBL" id="KAK8034231.1"/>
    </source>
</evidence>
<organism evidence="1 2">
    <name type="scientific">Apiospora rasikravindrae</name>
    <dbReference type="NCBI Taxonomy" id="990691"/>
    <lineage>
        <taxon>Eukaryota</taxon>
        <taxon>Fungi</taxon>
        <taxon>Dikarya</taxon>
        <taxon>Ascomycota</taxon>
        <taxon>Pezizomycotina</taxon>
        <taxon>Sordariomycetes</taxon>
        <taxon>Xylariomycetidae</taxon>
        <taxon>Amphisphaeriales</taxon>
        <taxon>Apiosporaceae</taxon>
        <taxon>Apiospora</taxon>
    </lineage>
</organism>